<dbReference type="InParanoid" id="A9WFK8"/>
<dbReference type="KEGG" id="cau:Caur_0707"/>
<sequence length="259" mass="28609">MRGSHGSISCIATGCLLSSSAMIWTISDLHLSFARPKPMDIFGPGWKDHPERIAQAWRERVAATDWVLIAGDISWAMKLPDALLDLQWIDALPGTKVLIRGNHDYWCPRRVNSIRRHLPPSLRLIGADALDIGEAVVCGTRGWITPETPGFTETDLPIYQRELGLLERALAAGQALAVNKPLIVMIHFPPFVNRQPTEFSRRIAASGAAACIYGHLHRRYDWDNAVQGRVDGVYYQLTACDYLGFGPVAVRGLNGWSGG</sequence>
<reference evidence="3" key="1">
    <citation type="journal article" date="2011" name="BMC Genomics">
        <title>Complete genome sequence of the filamentous anoxygenic phototrophic bacterium Chloroflexus aurantiacus.</title>
        <authorList>
            <person name="Tang K.H."/>
            <person name="Barry K."/>
            <person name="Chertkov O."/>
            <person name="Dalin E."/>
            <person name="Han C.S."/>
            <person name="Hauser L.J."/>
            <person name="Honchak B.M."/>
            <person name="Karbach L.E."/>
            <person name="Land M.L."/>
            <person name="Lapidus A."/>
            <person name="Larimer F.W."/>
            <person name="Mikhailova N."/>
            <person name="Pitluck S."/>
            <person name="Pierson B.K."/>
            <person name="Blankenship R.E."/>
        </authorList>
    </citation>
    <scope>NUCLEOTIDE SEQUENCE [LARGE SCALE GENOMIC DNA]</scope>
    <source>
        <strain evidence="3">ATCC 29366 / DSM 635 / J-10-fl</strain>
    </source>
</reference>
<dbReference type="InterPro" id="IPR004843">
    <property type="entry name" value="Calcineurin-like_PHP"/>
</dbReference>
<protein>
    <submittedName>
        <fullName evidence="2">Metallophosphoesterase</fullName>
    </submittedName>
</protein>
<dbReference type="PROSITE" id="PS51257">
    <property type="entry name" value="PROKAR_LIPOPROTEIN"/>
    <property type="match status" value="1"/>
</dbReference>
<keyword evidence="3" id="KW-1185">Reference proteome</keyword>
<dbReference type="Gene3D" id="3.60.21.10">
    <property type="match status" value="1"/>
</dbReference>
<dbReference type="AlphaFoldDB" id="A9WFK8"/>
<dbReference type="HOGENOM" id="CLU_1183887_0_0_0"/>
<dbReference type="EnsemblBacteria" id="ABY33946">
    <property type="protein sequence ID" value="ABY33946"/>
    <property type="gene ID" value="Caur_0707"/>
</dbReference>
<evidence type="ECO:0000313" key="3">
    <source>
        <dbReference type="Proteomes" id="UP000002008"/>
    </source>
</evidence>
<dbReference type="Proteomes" id="UP000002008">
    <property type="component" value="Chromosome"/>
</dbReference>
<dbReference type="SUPFAM" id="SSF56300">
    <property type="entry name" value="Metallo-dependent phosphatases"/>
    <property type="match status" value="1"/>
</dbReference>
<dbReference type="PATRIC" id="fig|324602.8.peg.803"/>
<dbReference type="PANTHER" id="PTHR31302">
    <property type="entry name" value="TRANSMEMBRANE PROTEIN WITH METALLOPHOSPHOESTERASE DOMAIN-RELATED"/>
    <property type="match status" value="1"/>
</dbReference>
<organism evidence="2 3">
    <name type="scientific">Chloroflexus aurantiacus (strain ATCC 29366 / DSM 635 / J-10-fl)</name>
    <dbReference type="NCBI Taxonomy" id="324602"/>
    <lineage>
        <taxon>Bacteria</taxon>
        <taxon>Bacillati</taxon>
        <taxon>Chloroflexota</taxon>
        <taxon>Chloroflexia</taxon>
        <taxon>Chloroflexales</taxon>
        <taxon>Chloroflexineae</taxon>
        <taxon>Chloroflexaceae</taxon>
        <taxon>Chloroflexus</taxon>
    </lineage>
</organism>
<dbReference type="PIRSF" id="PIRSF033094">
    <property type="entry name" value="Pesterase_CT488"/>
    <property type="match status" value="1"/>
</dbReference>
<name>A9WFK8_CHLAA</name>
<dbReference type="InterPro" id="IPR051158">
    <property type="entry name" value="Metallophosphoesterase_sf"/>
</dbReference>
<dbReference type="Pfam" id="PF00149">
    <property type="entry name" value="Metallophos"/>
    <property type="match status" value="1"/>
</dbReference>
<dbReference type="EMBL" id="CP000909">
    <property type="protein sequence ID" value="ABY33946.1"/>
    <property type="molecule type" value="Genomic_DNA"/>
</dbReference>
<gene>
    <name evidence="2" type="ordered locus">Caur_0707</name>
</gene>
<dbReference type="InterPro" id="IPR029052">
    <property type="entry name" value="Metallo-depent_PP-like"/>
</dbReference>
<dbReference type="PANTHER" id="PTHR31302:SF22">
    <property type="entry name" value="PHOSPHOESTERASE"/>
    <property type="match status" value="1"/>
</dbReference>
<dbReference type="GO" id="GO:0016787">
    <property type="term" value="F:hydrolase activity"/>
    <property type="evidence" value="ECO:0007669"/>
    <property type="project" value="InterPro"/>
</dbReference>
<dbReference type="STRING" id="324602.Caur_0707"/>
<dbReference type="InterPro" id="IPR014578">
    <property type="entry name" value="Pesterase_CT488"/>
</dbReference>
<proteinExistence type="predicted"/>
<accession>A9WFK8</accession>
<evidence type="ECO:0000259" key="1">
    <source>
        <dbReference type="Pfam" id="PF00149"/>
    </source>
</evidence>
<dbReference type="eggNOG" id="COG1768">
    <property type="taxonomic scope" value="Bacteria"/>
</dbReference>
<evidence type="ECO:0000313" key="2">
    <source>
        <dbReference type="EMBL" id="ABY33946.1"/>
    </source>
</evidence>
<feature type="domain" description="Calcineurin-like phosphoesterase" evidence="1">
    <location>
        <begin position="23"/>
        <end position="218"/>
    </location>
</feature>